<evidence type="ECO:0000256" key="1">
    <source>
        <dbReference type="SAM" id="Coils"/>
    </source>
</evidence>
<keyword evidence="2" id="KW-1133">Transmembrane helix</keyword>
<organism evidence="5 6">
    <name type="scientific">Peptoniphilus lacrimalis</name>
    <dbReference type="NCBI Taxonomy" id="33031"/>
    <lineage>
        <taxon>Bacteria</taxon>
        <taxon>Bacillati</taxon>
        <taxon>Bacillota</taxon>
        <taxon>Tissierellia</taxon>
        <taxon>Tissierellales</taxon>
        <taxon>Peptoniphilaceae</taxon>
        <taxon>Peptoniphilus</taxon>
    </lineage>
</organism>
<dbReference type="STRING" id="1122949.GCA_000378725_00721"/>
<dbReference type="Proteomes" id="UP000255517">
    <property type="component" value="Unassembled WGS sequence"/>
</dbReference>
<dbReference type="OrthoDB" id="1834786at2"/>
<dbReference type="InterPro" id="IPR058709">
    <property type="entry name" value="BSH_RND-rel"/>
</dbReference>
<keyword evidence="1" id="KW-0175">Coiled coil</keyword>
<feature type="coiled-coil region" evidence="1">
    <location>
        <begin position="94"/>
        <end position="121"/>
    </location>
</feature>
<keyword evidence="2" id="KW-0812">Transmembrane</keyword>
<feature type="domain" description="RND related beta-barrel" evidence="3">
    <location>
        <begin position="266"/>
        <end position="328"/>
    </location>
</feature>
<evidence type="ECO:0000259" key="4">
    <source>
        <dbReference type="Pfam" id="PF26018"/>
    </source>
</evidence>
<dbReference type="InterPro" id="IPR058729">
    <property type="entry name" value="Beta-barrel_RND-rel"/>
</dbReference>
<name>A0A379C4L3_9FIRM</name>
<evidence type="ECO:0000313" key="6">
    <source>
        <dbReference type="Proteomes" id="UP000255517"/>
    </source>
</evidence>
<dbReference type="Pfam" id="PF26018">
    <property type="entry name" value="BSH_RND_rel"/>
    <property type="match status" value="1"/>
</dbReference>
<proteinExistence type="predicted"/>
<dbReference type="AlphaFoldDB" id="A0A379C4L3"/>
<keyword evidence="2" id="KW-0472">Membrane</keyword>
<reference evidence="5 6" key="1">
    <citation type="submission" date="2018-06" db="EMBL/GenBank/DDBJ databases">
        <authorList>
            <consortium name="Pathogen Informatics"/>
            <person name="Doyle S."/>
        </authorList>
    </citation>
    <scope>NUCLEOTIDE SEQUENCE [LARGE SCALE GENOMIC DNA]</scope>
    <source>
        <strain evidence="5 6">NCTC13149</strain>
    </source>
</reference>
<dbReference type="EMBL" id="UGSZ01000001">
    <property type="protein sequence ID" value="SUB57163.1"/>
    <property type="molecule type" value="Genomic_DNA"/>
</dbReference>
<feature type="domain" description="RND related barrel-sandwich hybrid" evidence="4">
    <location>
        <begin position="65"/>
        <end position="253"/>
    </location>
</feature>
<feature type="transmembrane region" description="Helical" evidence="2">
    <location>
        <begin position="12"/>
        <end position="33"/>
    </location>
</feature>
<sequence length="414" mass="47505">MNKKKVKNKKKVGKRILIFIVLVLILGFFIKIIKGKTYKSYNTVFPTLTTYENDIDTTFYNVLNEKVYKAGGDGIAIFNASEGQKVAVGYEIASINLMEDVSNLRDELQKVKAALKNKDSNEEVSEKVNFDRDIQKDILNKNFQGATEKINALDMDATNTFSISDLKEYLGMSKEKLLSKRDSLEKEISKYNISYRAEFTGIVSYEIDGLEDYFSPDKFSKFTYDYLDKNFKVEKNNLKLKVKKDYPMFKLIDNFTYEVVAKIQKASLINNYKKGDNIKIKINNLDILNGKVLNIIRSQKNATILISLDDSIDNIYNKRIHEGKIIVDKTRGYIIPKSCLIQRNNLMGIYVQEIKGLVKFVPVDIIREEADKVFINRGNKQSLIEVADKTYKTLTINDAVVLSPRTVDESRILN</sequence>
<protein>
    <submittedName>
        <fullName evidence="5">Putative membrane fusion protein</fullName>
    </submittedName>
</protein>
<evidence type="ECO:0000256" key="2">
    <source>
        <dbReference type="SAM" id="Phobius"/>
    </source>
</evidence>
<evidence type="ECO:0000313" key="5">
    <source>
        <dbReference type="EMBL" id="SUB57163.1"/>
    </source>
</evidence>
<accession>A0A379C4L3</accession>
<dbReference type="RefSeq" id="WP_004823960.1">
    <property type="nucleotide sequence ID" value="NZ_JASOSZ010000003.1"/>
</dbReference>
<dbReference type="Pfam" id="PF26011">
    <property type="entry name" value="Beta-barrel_RND_rel"/>
    <property type="match status" value="1"/>
</dbReference>
<evidence type="ECO:0000259" key="3">
    <source>
        <dbReference type="Pfam" id="PF26011"/>
    </source>
</evidence>
<gene>
    <name evidence="5" type="ORF">NCTC13149_00979</name>
</gene>